<organism evidence="3 4">
    <name type="scientific">Conexibacter arvalis</name>
    <dbReference type="NCBI Taxonomy" id="912552"/>
    <lineage>
        <taxon>Bacteria</taxon>
        <taxon>Bacillati</taxon>
        <taxon>Actinomycetota</taxon>
        <taxon>Thermoleophilia</taxon>
        <taxon>Solirubrobacterales</taxon>
        <taxon>Conexibacteraceae</taxon>
        <taxon>Conexibacter</taxon>
    </lineage>
</organism>
<feature type="transmembrane region" description="Helical" evidence="1">
    <location>
        <begin position="25"/>
        <end position="48"/>
    </location>
</feature>
<accession>A0A840IEL4</accession>
<dbReference type="InterPro" id="IPR055568">
    <property type="entry name" value="DUF7144"/>
</dbReference>
<dbReference type="Proteomes" id="UP000585272">
    <property type="component" value="Unassembled WGS sequence"/>
</dbReference>
<evidence type="ECO:0000313" key="4">
    <source>
        <dbReference type="Proteomes" id="UP000585272"/>
    </source>
</evidence>
<dbReference type="Pfam" id="PF23636">
    <property type="entry name" value="DUF7144"/>
    <property type="match status" value="1"/>
</dbReference>
<gene>
    <name evidence="3" type="ORF">BDZ31_002351</name>
</gene>
<feature type="transmembrane region" description="Helical" evidence="1">
    <location>
        <begin position="68"/>
        <end position="87"/>
    </location>
</feature>
<feature type="transmembrane region" description="Helical" evidence="1">
    <location>
        <begin position="94"/>
        <end position="111"/>
    </location>
</feature>
<keyword evidence="4" id="KW-1185">Reference proteome</keyword>
<dbReference type="AlphaFoldDB" id="A0A840IEL4"/>
<comment type="caution">
    <text evidence="3">The sequence shown here is derived from an EMBL/GenBank/DDBJ whole genome shotgun (WGS) entry which is preliminary data.</text>
</comment>
<keyword evidence="1" id="KW-0472">Membrane</keyword>
<keyword evidence="1" id="KW-1133">Transmembrane helix</keyword>
<proteinExistence type="predicted"/>
<evidence type="ECO:0000256" key="1">
    <source>
        <dbReference type="SAM" id="Phobius"/>
    </source>
</evidence>
<dbReference type="RefSeq" id="WP_183342196.1">
    <property type="nucleotide sequence ID" value="NZ_JACHNU010000002.1"/>
</dbReference>
<evidence type="ECO:0000313" key="3">
    <source>
        <dbReference type="EMBL" id="MBB4662765.1"/>
    </source>
</evidence>
<feature type="domain" description="DUF7144" evidence="2">
    <location>
        <begin position="25"/>
        <end position="137"/>
    </location>
</feature>
<feature type="transmembrane region" description="Helical" evidence="1">
    <location>
        <begin position="117"/>
        <end position="135"/>
    </location>
</feature>
<dbReference type="EMBL" id="JACHNU010000002">
    <property type="protein sequence ID" value="MBB4662765.1"/>
    <property type="molecule type" value="Genomic_DNA"/>
</dbReference>
<sequence length="144" mass="14978">MGVHASGGGVSASSDVTSRAHPSGWVVFAGTMLAIVATLNIIYGIAAISDSSFFVNDAQYVISGLNTWGWVALIIGCVQMLCAFGVWAQNTAAVWAGIAFAGLNAIAQLLMLPAYPFLSLALFGVDMLVIYGLAVHGTRQQQLA</sequence>
<protein>
    <recommendedName>
        <fullName evidence="2">DUF7144 domain-containing protein</fullName>
    </recommendedName>
</protein>
<keyword evidence="1" id="KW-0812">Transmembrane</keyword>
<name>A0A840IEL4_9ACTN</name>
<evidence type="ECO:0000259" key="2">
    <source>
        <dbReference type="Pfam" id="PF23636"/>
    </source>
</evidence>
<reference evidence="3 4" key="1">
    <citation type="submission" date="2020-08" db="EMBL/GenBank/DDBJ databases">
        <title>Genomic Encyclopedia of Archaeal and Bacterial Type Strains, Phase II (KMG-II): from individual species to whole genera.</title>
        <authorList>
            <person name="Goeker M."/>
        </authorList>
    </citation>
    <scope>NUCLEOTIDE SEQUENCE [LARGE SCALE GENOMIC DNA]</scope>
    <source>
        <strain evidence="3 4">DSM 23288</strain>
    </source>
</reference>